<evidence type="ECO:0000313" key="3">
    <source>
        <dbReference type="WBParaSite" id="nRc.2.0.1.t06714-RA"/>
    </source>
</evidence>
<dbReference type="WBParaSite" id="nRc.2.0.1.t06714-RA">
    <property type="protein sequence ID" value="nRc.2.0.1.t06714-RA"/>
    <property type="gene ID" value="nRc.2.0.1.g06714"/>
</dbReference>
<evidence type="ECO:0000259" key="1">
    <source>
        <dbReference type="Pfam" id="PF14295"/>
    </source>
</evidence>
<name>A0A915HXU9_ROMCU</name>
<dbReference type="Proteomes" id="UP000887565">
    <property type="component" value="Unplaced"/>
</dbReference>
<evidence type="ECO:0000313" key="2">
    <source>
        <dbReference type="Proteomes" id="UP000887565"/>
    </source>
</evidence>
<dbReference type="AlphaFoldDB" id="A0A915HXU9"/>
<proteinExistence type="predicted"/>
<accession>A0A915HXU9</accession>
<dbReference type="Pfam" id="PF14295">
    <property type="entry name" value="PAN_4"/>
    <property type="match status" value="1"/>
</dbReference>
<organism evidence="2 3">
    <name type="scientific">Romanomermis culicivorax</name>
    <name type="common">Nematode worm</name>
    <dbReference type="NCBI Taxonomy" id="13658"/>
    <lineage>
        <taxon>Eukaryota</taxon>
        <taxon>Metazoa</taxon>
        <taxon>Ecdysozoa</taxon>
        <taxon>Nematoda</taxon>
        <taxon>Enoplea</taxon>
        <taxon>Dorylaimia</taxon>
        <taxon>Mermithida</taxon>
        <taxon>Mermithoidea</taxon>
        <taxon>Mermithidae</taxon>
        <taxon>Romanomermis</taxon>
    </lineage>
</organism>
<sequence length="636" mass="72282">MPRTIPNEKICENLQTSENLTATWSDGLETYNSTIQIEFLLDSACEFLVKMNWDGQMHVGHIEMCPPSGTDDQVLSLCHCFFEKNNQIGGCLSGLLKLVIRVEPEHTWQPVIHAWQKNISYNMCPDQKTMNKQCSFLQAIEQTIFHDESFNSDSTLVAKLIRKVNCDLNVQFQWDGQMFEGEVEECTKASDSLEEGDFEQQHEQCFIKNNKQHAKSMHMLCYCFVQQADTASACFNGHLFLTFSVDEQASKSIRKSLKFDRCSGSGLLCFCFLEQSNPKVGCIDGKIQSSYSKSSKSEIFYKKVVYNACPSSAIWKSTTHLEQTIPIDWQEDMKHWSGNFTIHYSRSSKCQFQIATGFSHAPQPSHVKMCDSSSSDSFDTDEDCLTLRISSSSLVALCYCISDVDVEDPMCISGSVNTVVRKTNLLNKTNDISYLFGKNVPFKACYVGFSSLGGFYIASGIKRITLFKRNCNYAGNDLSNKRAVSPQKCLEHCITNKRCTHFTWVLVSSQGKRCYLKATDNISLMNQTFHQSAEQSACGYIEERFHKTPESLSCAFGSYQKFVSIGDFETVQFSVELKNCRLISTTEIDGRNLTRKNIKEWSAVYDRCNYKHNDLLNEQAQNREQCSKLCNRMPKL</sequence>
<feature type="domain" description="Apple" evidence="1">
    <location>
        <begin position="472"/>
        <end position="517"/>
    </location>
</feature>
<protein>
    <submittedName>
        <fullName evidence="3">Apple domain-containing protein</fullName>
    </submittedName>
</protein>
<reference evidence="3" key="1">
    <citation type="submission" date="2022-11" db="UniProtKB">
        <authorList>
            <consortium name="WormBaseParasite"/>
        </authorList>
    </citation>
    <scope>IDENTIFICATION</scope>
</reference>
<dbReference type="Gene3D" id="3.50.4.10">
    <property type="entry name" value="Hepatocyte Growth Factor"/>
    <property type="match status" value="1"/>
</dbReference>
<dbReference type="InterPro" id="IPR003609">
    <property type="entry name" value="Pan_app"/>
</dbReference>
<keyword evidence="2" id="KW-1185">Reference proteome</keyword>